<accession>A0A0D2N3G5</accession>
<protein>
    <submittedName>
        <fullName evidence="2">Uncharacterized protein</fullName>
    </submittedName>
</protein>
<evidence type="ECO:0000313" key="2">
    <source>
        <dbReference type="EMBL" id="KIZ00636.1"/>
    </source>
</evidence>
<dbReference type="OrthoDB" id="10549385at2759"/>
<evidence type="ECO:0000256" key="1">
    <source>
        <dbReference type="SAM" id="SignalP"/>
    </source>
</evidence>
<organism evidence="2 3">
    <name type="scientific">Monoraphidium neglectum</name>
    <dbReference type="NCBI Taxonomy" id="145388"/>
    <lineage>
        <taxon>Eukaryota</taxon>
        <taxon>Viridiplantae</taxon>
        <taxon>Chlorophyta</taxon>
        <taxon>core chlorophytes</taxon>
        <taxon>Chlorophyceae</taxon>
        <taxon>CS clade</taxon>
        <taxon>Sphaeropleales</taxon>
        <taxon>Selenastraceae</taxon>
        <taxon>Monoraphidium</taxon>
    </lineage>
</organism>
<gene>
    <name evidence="2" type="ORF">MNEG_7325</name>
</gene>
<name>A0A0D2N3G5_9CHLO</name>
<evidence type="ECO:0000313" key="3">
    <source>
        <dbReference type="Proteomes" id="UP000054498"/>
    </source>
</evidence>
<feature type="signal peptide" evidence="1">
    <location>
        <begin position="1"/>
        <end position="19"/>
    </location>
</feature>
<dbReference type="EMBL" id="KK101504">
    <property type="protein sequence ID" value="KIZ00636.1"/>
    <property type="molecule type" value="Genomic_DNA"/>
</dbReference>
<reference evidence="2 3" key="1">
    <citation type="journal article" date="2013" name="BMC Genomics">
        <title>Reconstruction of the lipid metabolism for the microalga Monoraphidium neglectum from its genome sequence reveals characteristics suitable for biofuel production.</title>
        <authorList>
            <person name="Bogen C."/>
            <person name="Al-Dilaimi A."/>
            <person name="Albersmeier A."/>
            <person name="Wichmann J."/>
            <person name="Grundmann M."/>
            <person name="Rupp O."/>
            <person name="Lauersen K.J."/>
            <person name="Blifernez-Klassen O."/>
            <person name="Kalinowski J."/>
            <person name="Goesmann A."/>
            <person name="Mussgnug J.H."/>
            <person name="Kruse O."/>
        </authorList>
    </citation>
    <scope>NUCLEOTIDE SEQUENCE [LARGE SCALE GENOMIC DNA]</scope>
    <source>
        <strain evidence="2 3">SAG 48.87</strain>
    </source>
</reference>
<dbReference type="GeneID" id="25740201"/>
<dbReference type="Proteomes" id="UP000054498">
    <property type="component" value="Unassembled WGS sequence"/>
</dbReference>
<proteinExistence type="predicted"/>
<sequence length="300" mass="31943">MRALGVLLLLAVFLVSAHAAREYRIVPGFDIPGNDIRSPDGKTPYTKVCTPAGGYKGKMGYDAFKQYCEDTPKCVAAVAPSAPDGCAYLKTKGVRAVTKADPKWVVVTSAEKPQRPCAFSQLGGPCTTDPWVELPVCCGGNKNPCVNGVCVSGFPSNPAPTKSPRVYRFVYQHLIQGYDIPSPDGKTPFTRVCTPPGGYKGKTGYDALQLYCDEHAKCVAVVGDKDQCGYLKTKGTRDATSPDPNFFVLTSAEKPQRPCAFSQLGGPCTTDPWVELPVCCGGNKNPCVNGVCVSGYPSGH</sequence>
<dbReference type="KEGG" id="mng:MNEG_7325"/>
<keyword evidence="3" id="KW-1185">Reference proteome</keyword>
<keyword evidence="1" id="KW-0732">Signal</keyword>
<dbReference type="AlphaFoldDB" id="A0A0D2N3G5"/>
<dbReference type="RefSeq" id="XP_013899655.1">
    <property type="nucleotide sequence ID" value="XM_014044201.1"/>
</dbReference>
<feature type="chain" id="PRO_5002259323" evidence="1">
    <location>
        <begin position="20"/>
        <end position="300"/>
    </location>
</feature>